<gene>
    <name evidence="7" type="ORF">FSB_LOCUS44051</name>
</gene>
<dbReference type="InterPro" id="IPR007021">
    <property type="entry name" value="DUF659"/>
</dbReference>
<dbReference type="Pfam" id="PF04937">
    <property type="entry name" value="DUF659"/>
    <property type="match status" value="1"/>
</dbReference>
<protein>
    <recommendedName>
        <fullName evidence="6">BED-type domain-containing protein</fullName>
    </recommendedName>
</protein>
<dbReference type="EMBL" id="OIVN01004224">
    <property type="protein sequence ID" value="SPD16169.1"/>
    <property type="molecule type" value="Genomic_DNA"/>
</dbReference>
<reference evidence="7" key="1">
    <citation type="submission" date="2018-02" db="EMBL/GenBank/DDBJ databases">
        <authorList>
            <person name="Cohen D.B."/>
            <person name="Kent A.D."/>
        </authorList>
    </citation>
    <scope>NUCLEOTIDE SEQUENCE</scope>
</reference>
<dbReference type="PROSITE" id="PS50808">
    <property type="entry name" value="ZF_BED"/>
    <property type="match status" value="1"/>
</dbReference>
<dbReference type="GO" id="GO:0008270">
    <property type="term" value="F:zinc ion binding"/>
    <property type="evidence" value="ECO:0007669"/>
    <property type="project" value="UniProtKB-KW"/>
</dbReference>
<feature type="compositionally biased region" description="Acidic residues" evidence="5">
    <location>
        <begin position="746"/>
        <end position="758"/>
    </location>
</feature>
<evidence type="ECO:0000313" key="7">
    <source>
        <dbReference type="EMBL" id="SPD16169.1"/>
    </source>
</evidence>
<dbReference type="GO" id="GO:0003677">
    <property type="term" value="F:DNA binding"/>
    <property type="evidence" value="ECO:0007669"/>
    <property type="project" value="InterPro"/>
</dbReference>
<dbReference type="AlphaFoldDB" id="A0A2N9HWU0"/>
<evidence type="ECO:0000256" key="5">
    <source>
        <dbReference type="SAM" id="MobiDB-lite"/>
    </source>
</evidence>
<keyword evidence="3" id="KW-0862">Zinc</keyword>
<evidence type="ECO:0000256" key="2">
    <source>
        <dbReference type="ARBA" id="ARBA00022771"/>
    </source>
</evidence>
<evidence type="ECO:0000256" key="4">
    <source>
        <dbReference type="PROSITE-ProRule" id="PRU00027"/>
    </source>
</evidence>
<dbReference type="PANTHER" id="PTHR32166:SF81">
    <property type="entry name" value="OS06G0658400 PROTEIN"/>
    <property type="match status" value="1"/>
</dbReference>
<evidence type="ECO:0000256" key="3">
    <source>
        <dbReference type="ARBA" id="ARBA00022833"/>
    </source>
</evidence>
<feature type="region of interest" description="Disordered" evidence="5">
    <location>
        <begin position="722"/>
        <end position="758"/>
    </location>
</feature>
<dbReference type="InterPro" id="IPR003656">
    <property type="entry name" value="Znf_BED"/>
</dbReference>
<feature type="domain" description="BED-type" evidence="6">
    <location>
        <begin position="151"/>
        <end position="213"/>
    </location>
</feature>
<keyword evidence="2 4" id="KW-0863">Zinc-finger</keyword>
<organism evidence="7">
    <name type="scientific">Fagus sylvatica</name>
    <name type="common">Beechnut</name>
    <dbReference type="NCBI Taxonomy" id="28930"/>
    <lineage>
        <taxon>Eukaryota</taxon>
        <taxon>Viridiplantae</taxon>
        <taxon>Streptophyta</taxon>
        <taxon>Embryophyta</taxon>
        <taxon>Tracheophyta</taxon>
        <taxon>Spermatophyta</taxon>
        <taxon>Magnoliopsida</taxon>
        <taxon>eudicotyledons</taxon>
        <taxon>Gunneridae</taxon>
        <taxon>Pentapetalae</taxon>
        <taxon>rosids</taxon>
        <taxon>fabids</taxon>
        <taxon>Fagales</taxon>
        <taxon>Fagaceae</taxon>
        <taxon>Fagus</taxon>
    </lineage>
</organism>
<evidence type="ECO:0000256" key="1">
    <source>
        <dbReference type="ARBA" id="ARBA00022723"/>
    </source>
</evidence>
<name>A0A2N9HWU0_FAGSY</name>
<dbReference type="SUPFAM" id="SSF53098">
    <property type="entry name" value="Ribonuclease H-like"/>
    <property type="match status" value="1"/>
</dbReference>
<keyword evidence="1" id="KW-0479">Metal-binding</keyword>
<proteinExistence type="predicted"/>
<evidence type="ECO:0000259" key="6">
    <source>
        <dbReference type="PROSITE" id="PS50808"/>
    </source>
</evidence>
<dbReference type="PANTHER" id="PTHR32166">
    <property type="entry name" value="OSJNBA0013A04.12 PROTEIN"/>
    <property type="match status" value="1"/>
</dbReference>
<sequence length="758" mass="85212">MGAVLVPSTSWVRILPGYRCMRTPGVPVFGQKKKFPVRFWYGSGPVRVGSGQPLDLFSATPLDFFSACCSISSATPLDLCHSTAGSLFLTSSSTGDRLRNGRATELLIFCSISSLQISSLLSIRSLLYRLLIFWLMENISSSGGFGTSMPDGNTPLWTYVTKIEKSSGGGGNMSFKCNYCQEIYKGSYSRVKAHLLRIANVGIKGCPKVTAEHKLEMQKLQDAADQKKISKESTIILPPGDGSESISSSMFGARKRKLTGKSPLERAFNNGCKEHLTSLIARMFYSGGIPFHFARNPHYVNSYKYAANNMITGYVSWGTPVFLKAIDGTKEYKDKYYISELLMNVIKEIGLEKVVQVITDNAYVMKAVGSLIEAEYPHIFWTPCVVHTLNLALKNICAPKNTESNAVTYVECNWIAQIADDAFFIRVFITNHSMRLAMFNEISPLKLLVVADTKFASILVTLKRMKLIKRSLQSMVISEQWTSYKEDDVGKATRVRDIILDDLWWDRVDYIILFTSPIYDMLRAADTDKPTLHLVYDMWDTMIKKVKAIIFRHEGKQESEVSTFYNVVYDILIDRWTKNCTSLHCMAHSLNPKYYSTEWLELSPNRVPPHQDLEISEERNKCLERYFLDDHERTLAKTEFGKFSRGIINGKIHVAMVKDRSEIDAIDWWQCYGAYFPKLQSIASKLLVHPHVVIVGRTHMEELGCLRLQVLHLMSQELEEEVMGATSETVGSSAPADSGSGSGSVGDEDDEEDVVVLG</sequence>
<accession>A0A2N9HWU0</accession>
<feature type="compositionally biased region" description="Low complexity" evidence="5">
    <location>
        <begin position="730"/>
        <end position="739"/>
    </location>
</feature>
<dbReference type="InterPro" id="IPR012337">
    <property type="entry name" value="RNaseH-like_sf"/>
</dbReference>